<dbReference type="InterPro" id="IPR042099">
    <property type="entry name" value="ANL_N_sf"/>
</dbReference>
<dbReference type="InterPro" id="IPR000873">
    <property type="entry name" value="AMP-dep_synth/lig_dom"/>
</dbReference>
<dbReference type="Gene3D" id="3.30.300.30">
    <property type="match status" value="1"/>
</dbReference>
<evidence type="ECO:0000313" key="3">
    <source>
        <dbReference type="EMBL" id="WYY07436.1"/>
    </source>
</evidence>
<keyword evidence="4" id="KW-1185">Reference proteome</keyword>
<name>A0ABZ2U3K4_9ACTN</name>
<dbReference type="PANTHER" id="PTHR43767:SF7">
    <property type="entry name" value="MEDIUM_LONG-CHAIN-FATTY-ACID--COA LIGASE FADD8"/>
    <property type="match status" value="1"/>
</dbReference>
<dbReference type="Pfam" id="PF13193">
    <property type="entry name" value="AMP-binding_C"/>
    <property type="match status" value="1"/>
</dbReference>
<dbReference type="PROSITE" id="PS00455">
    <property type="entry name" value="AMP_BINDING"/>
    <property type="match status" value="1"/>
</dbReference>
<accession>A0ABZ2U3K4</accession>
<dbReference type="Pfam" id="PF00501">
    <property type="entry name" value="AMP-binding"/>
    <property type="match status" value="1"/>
</dbReference>
<dbReference type="RefSeq" id="WP_084247505.1">
    <property type="nucleotide sequence ID" value="NZ_CP136137.1"/>
</dbReference>
<gene>
    <name evidence="3" type="ORF">RVF87_21020</name>
</gene>
<feature type="domain" description="AMP-dependent synthetase/ligase" evidence="1">
    <location>
        <begin position="11"/>
        <end position="365"/>
    </location>
</feature>
<evidence type="ECO:0000259" key="2">
    <source>
        <dbReference type="Pfam" id="PF13193"/>
    </source>
</evidence>
<dbReference type="SUPFAM" id="SSF56801">
    <property type="entry name" value="Acetyl-CoA synthetase-like"/>
    <property type="match status" value="1"/>
</dbReference>
<dbReference type="InterPro" id="IPR020845">
    <property type="entry name" value="AMP-binding_CS"/>
</dbReference>
<organism evidence="3 4">
    <name type="scientific">Gordonia hydrophobica</name>
    <dbReference type="NCBI Taxonomy" id="40516"/>
    <lineage>
        <taxon>Bacteria</taxon>
        <taxon>Bacillati</taxon>
        <taxon>Actinomycetota</taxon>
        <taxon>Actinomycetes</taxon>
        <taxon>Mycobacteriales</taxon>
        <taxon>Gordoniaceae</taxon>
        <taxon>Gordonia</taxon>
    </lineage>
</organism>
<sequence length="505" mass="53578">MALAASLIRRGALAHADRTAIYVGDESLTYREVNDRANLIAARLTDAGVAKGTHVALLVSNGVNSVPMEFAAIKAGLVRVPLNARLSLDEHAAMVEGSRADVVVADASLIDRGRELGARFPDLTVLELGTGGDGDLLAPAETVVGEPAVDLAPDEPTLMLYTSGTTGTLKAVIHTQASYGAICSNILANLLNPQPDSVMLHAASLIHASGTFVLPYWIRGGAAAILPGFDPAGFAEAIGRYRVTEINLVPTMFAMLLNAGVLDDADLSSLRKVIYGASPMPMPVLEKSIAAFGPILAQYYGQTEAPLVIAALDEHAHADRSLWGACGMPASDVDLVLLDDTGAAVPHGEIGEITLRAPFQMAGYFDADELNATTFTESGWIRTRDLARFDKRGYLHLVDRSGDMIITGGYNVYPREVEDALASHPAVAECAVVGAPDETWVEAVTAFVATRPGVEVTEAELIAHVRERIAAHKAPKSVRFVDAIPKSAVGKILRRALREPLWEKG</sequence>
<dbReference type="EMBL" id="CP136137">
    <property type="protein sequence ID" value="WYY07436.1"/>
    <property type="molecule type" value="Genomic_DNA"/>
</dbReference>
<dbReference type="InterPro" id="IPR025110">
    <property type="entry name" value="AMP-bd_C"/>
</dbReference>
<dbReference type="PANTHER" id="PTHR43767">
    <property type="entry name" value="LONG-CHAIN-FATTY-ACID--COA LIGASE"/>
    <property type="match status" value="1"/>
</dbReference>
<reference evidence="3 4" key="1">
    <citation type="journal article" date="2023" name="Virus Evol.">
        <title>Computational host range prediction-The good, the bad, and the ugly.</title>
        <authorList>
            <person name="Howell A.A."/>
            <person name="Versoza C.J."/>
            <person name="Pfeifer S.P."/>
        </authorList>
    </citation>
    <scope>NUCLEOTIDE SEQUENCE [LARGE SCALE GENOMIC DNA]</scope>
    <source>
        <strain evidence="3 4">1610/1b</strain>
    </source>
</reference>
<dbReference type="InterPro" id="IPR045851">
    <property type="entry name" value="AMP-bd_C_sf"/>
</dbReference>
<feature type="domain" description="AMP-binding enzyme C-terminal" evidence="2">
    <location>
        <begin position="416"/>
        <end position="491"/>
    </location>
</feature>
<evidence type="ECO:0000259" key="1">
    <source>
        <dbReference type="Pfam" id="PF00501"/>
    </source>
</evidence>
<proteinExistence type="predicted"/>
<dbReference type="Gene3D" id="3.40.50.12780">
    <property type="entry name" value="N-terminal domain of ligase-like"/>
    <property type="match status" value="1"/>
</dbReference>
<protein>
    <submittedName>
        <fullName evidence="3">AMP-binding protein</fullName>
    </submittedName>
</protein>
<evidence type="ECO:0000313" key="4">
    <source>
        <dbReference type="Proteomes" id="UP001479933"/>
    </source>
</evidence>
<dbReference type="InterPro" id="IPR050237">
    <property type="entry name" value="ATP-dep_AMP-bd_enzyme"/>
</dbReference>
<dbReference type="Proteomes" id="UP001479933">
    <property type="component" value="Chromosome"/>
</dbReference>